<dbReference type="EMBL" id="CAXAMN010000336">
    <property type="protein sequence ID" value="CAK8987956.1"/>
    <property type="molecule type" value="Genomic_DNA"/>
</dbReference>
<name>A0ABP0HCK5_9DINO</name>
<accession>A0ABP0HCK5</accession>
<organism evidence="3 4">
    <name type="scientific">Durusdinium trenchii</name>
    <dbReference type="NCBI Taxonomy" id="1381693"/>
    <lineage>
        <taxon>Eukaryota</taxon>
        <taxon>Sar</taxon>
        <taxon>Alveolata</taxon>
        <taxon>Dinophyceae</taxon>
        <taxon>Suessiales</taxon>
        <taxon>Symbiodiniaceae</taxon>
        <taxon>Durusdinium</taxon>
    </lineage>
</organism>
<dbReference type="Pfam" id="PF07727">
    <property type="entry name" value="RVT_2"/>
    <property type="match status" value="1"/>
</dbReference>
<reference evidence="3 4" key="1">
    <citation type="submission" date="2024-02" db="EMBL/GenBank/DDBJ databases">
        <authorList>
            <person name="Chen Y."/>
            <person name="Shah S."/>
            <person name="Dougan E. K."/>
            <person name="Thang M."/>
            <person name="Chan C."/>
        </authorList>
    </citation>
    <scope>NUCLEOTIDE SEQUENCE [LARGE SCALE GENOMIC DNA]</scope>
</reference>
<dbReference type="Proteomes" id="UP001642484">
    <property type="component" value="Unassembled WGS sequence"/>
</dbReference>
<comment type="caution">
    <text evidence="3">The sequence shown here is derived from an EMBL/GenBank/DDBJ whole genome shotgun (WGS) entry which is preliminary data.</text>
</comment>
<evidence type="ECO:0000313" key="3">
    <source>
        <dbReference type="EMBL" id="CAK8987956.1"/>
    </source>
</evidence>
<evidence type="ECO:0000256" key="1">
    <source>
        <dbReference type="SAM" id="MobiDB-lite"/>
    </source>
</evidence>
<feature type="region of interest" description="Disordered" evidence="1">
    <location>
        <begin position="1"/>
        <end position="39"/>
    </location>
</feature>
<proteinExistence type="predicted"/>
<dbReference type="InterPro" id="IPR013103">
    <property type="entry name" value="RVT_2"/>
</dbReference>
<feature type="compositionally biased region" description="Basic residues" evidence="1">
    <location>
        <begin position="1"/>
        <end position="11"/>
    </location>
</feature>
<protein>
    <recommendedName>
        <fullName evidence="2">Reverse transcriptase Ty1/copia-type domain-containing protein</fullName>
    </recommendedName>
</protein>
<feature type="domain" description="Reverse transcriptase Ty1/copia-type" evidence="2">
    <location>
        <begin position="230"/>
        <end position="341"/>
    </location>
</feature>
<dbReference type="PANTHER" id="PTHR11439">
    <property type="entry name" value="GAG-POL-RELATED RETROTRANSPOSON"/>
    <property type="match status" value="1"/>
</dbReference>
<dbReference type="PANTHER" id="PTHR11439:SF463">
    <property type="entry name" value="REVERSE TRANSCRIPTASE TY1_COPIA-TYPE DOMAIN-CONTAINING PROTEIN"/>
    <property type="match status" value="1"/>
</dbReference>
<sequence length="626" mass="69427">MIYTPKSKRARVGTEDEPMKVAGDQRPGEEEQDQAPDAKPGALYELAMRLRASDASVFERLCDSEGDEQTAAYMPGRVPPEAQRGTLKHTIRTRRRLQSFNKTFALTRQIFSADPQVVAEASQAVASARIEVQYILGQIPVNEKPVDSMLAKWLFERLKRVKFLTSSFKLEWALDSGDDVRDTWGGAARFGEMFATPTNIQAINLAIYYGLLEGNTLRAADCCKAYLQNPTVRLNKALYGHPLASAFWDLHLRQVLIGDLGLEAVDGRPSVFMCPKTKLLVVIYVDDVLVSGPERHQDQFWAALKRKVELDEVEQLNQFIGRTHEIDGSQCVFNMLDYCQQAIDLYVEAAGGSGKVQFRKVSTPYVSDSLLTQEDYEVEGQVSAKASSVLMKLLWLTRLARPDLAYAVGSLATQVTRWSKNSDKQLFRLVSYLHSTQGLCLVSKVHDSPQSSTLDLFVDADLGGCPFTSKSTSGLFLVVKGPQGTFAPIAWSSRRQQHVARSTADAELNSLSEGLHEELLPAVMLLEKLLTPELSPKPIVHEDNSAVVQAIEKGYSIKLRHLARTPRLALASLHEAFTSWCQLRQTPTKDQLGDLFTKALAPCKFAPQAIGLEIWKTVPGPSSGQE</sequence>
<keyword evidence="4" id="KW-1185">Reference proteome</keyword>
<gene>
    <name evidence="3" type="ORF">CCMP2556_LOCUS1071</name>
</gene>
<evidence type="ECO:0000259" key="2">
    <source>
        <dbReference type="Pfam" id="PF07727"/>
    </source>
</evidence>
<dbReference type="CDD" id="cd09272">
    <property type="entry name" value="RNase_HI_RT_Ty1"/>
    <property type="match status" value="1"/>
</dbReference>
<evidence type="ECO:0000313" key="4">
    <source>
        <dbReference type="Proteomes" id="UP001642484"/>
    </source>
</evidence>